<dbReference type="Proteomes" id="UP000033689">
    <property type="component" value="Unassembled WGS sequence"/>
</dbReference>
<comment type="caution">
    <text evidence="1">The sequence shown here is derived from an EMBL/GenBank/DDBJ whole genome shotgun (WGS) entry which is preliminary data.</text>
</comment>
<dbReference type="RefSeq" id="WP_231569938.1">
    <property type="nucleotide sequence ID" value="NZ_LAOJ01000001.1"/>
</dbReference>
<dbReference type="EC" id="2.3.1.129" evidence="1"/>
<reference evidence="1 2" key="1">
    <citation type="submission" date="2015-02" db="EMBL/GenBank/DDBJ databases">
        <title>Genome Sequencing of Rickettsiales.</title>
        <authorList>
            <person name="Daugherty S.C."/>
            <person name="Su Q."/>
            <person name="Abolude K."/>
            <person name="Beier-Sexton M."/>
            <person name="Carlyon J.A."/>
            <person name="Carter R."/>
            <person name="Day N.P."/>
            <person name="Dumler S.J."/>
            <person name="Dyachenko V."/>
            <person name="Godinez A."/>
            <person name="Kurtti T.J."/>
            <person name="Lichay M."/>
            <person name="Mullins K.E."/>
            <person name="Ott S."/>
            <person name="Pappas-Brown V."/>
            <person name="Paris D.H."/>
            <person name="Patel P."/>
            <person name="Richards A.L."/>
            <person name="Sadzewicz L."/>
            <person name="Sears K."/>
            <person name="Seidman D."/>
            <person name="Sengamalay N."/>
            <person name="Stenos J."/>
            <person name="Tallon L.J."/>
            <person name="Vincent G."/>
            <person name="Fraser C.M."/>
            <person name="Munderloh U."/>
            <person name="Dunning-Hotopp J.C."/>
        </authorList>
    </citation>
    <scope>NUCLEOTIDE SEQUENCE [LARGE SCALE GENOMIC DNA]</scope>
    <source>
        <strain evidence="1 2">RML Mogi</strain>
    </source>
</reference>
<dbReference type="PATRIC" id="fig|1359194.3.peg.1108"/>
<evidence type="ECO:0000313" key="2">
    <source>
        <dbReference type="Proteomes" id="UP000033689"/>
    </source>
</evidence>
<sequence length="259" mass="24836">MLGDSVTTGDIINVATVNFAGAGTINSIQNAGAVNFNGPGLVTLTNASSAGTFTIVQDGTVVNDSNGVTGNVVAGDGQFNSNIDGSASVNDGTITGGISQNATITGDGQINGSVGGNADVNAGQLTGDVTGNTTVTTGQMTGNTGGTLSLGAGHVAGNVGNNVTFTAAGGALDTTTVGGEIDFAGNNSTVTVADTGSLTSVTSSTTTAGNVGFAAEANVTGAINNISTIVIEGATGKTVTFGDDISVTSLGFTNGEQLI</sequence>
<evidence type="ECO:0000313" key="1">
    <source>
        <dbReference type="EMBL" id="KJV92458.1"/>
    </source>
</evidence>
<dbReference type="AlphaFoldDB" id="A0A0F3QIS1"/>
<proteinExistence type="predicted"/>
<accession>A0A0F3QIS1</accession>
<name>A0A0F3QIS1_RICBE</name>
<keyword evidence="1" id="KW-0808">Transferase</keyword>
<dbReference type="GO" id="GO:0008780">
    <property type="term" value="F:acyl-[acyl-carrier-protein]-UDP-N-acetylglucosamine O-acyltransferase activity"/>
    <property type="evidence" value="ECO:0007669"/>
    <property type="project" value="UniProtKB-EC"/>
</dbReference>
<protein>
    <submittedName>
        <fullName evidence="1">Cell surface antigen-like domain protein</fullName>
        <ecNumber evidence="1">2.3.1.129</ecNumber>
    </submittedName>
</protein>
<organism evidence="1 2">
    <name type="scientific">Rickettsia bellii str. RML Mogi</name>
    <dbReference type="NCBI Taxonomy" id="1359194"/>
    <lineage>
        <taxon>Bacteria</taxon>
        <taxon>Pseudomonadati</taxon>
        <taxon>Pseudomonadota</taxon>
        <taxon>Alphaproteobacteria</taxon>
        <taxon>Rickettsiales</taxon>
        <taxon>Rickettsiaceae</taxon>
        <taxon>Rickettsieae</taxon>
        <taxon>Rickettsia</taxon>
        <taxon>belli group</taxon>
    </lineage>
</organism>
<keyword evidence="1" id="KW-0012">Acyltransferase</keyword>
<gene>
    <name evidence="1" type="ORF">RBEMOGI_1088</name>
</gene>
<dbReference type="EMBL" id="LAOJ01000001">
    <property type="protein sequence ID" value="KJV92458.1"/>
    <property type="molecule type" value="Genomic_DNA"/>
</dbReference>